<organism evidence="2 3">
    <name type="scientific">Bradyrhizobium lupini HPC(L)</name>
    <dbReference type="NCBI Taxonomy" id="1229491"/>
    <lineage>
        <taxon>Bacteria</taxon>
        <taxon>Pseudomonadati</taxon>
        <taxon>Pseudomonadota</taxon>
        <taxon>Alphaproteobacteria</taxon>
        <taxon>Hyphomicrobiales</taxon>
        <taxon>Nitrobacteraceae</taxon>
        <taxon>Bradyrhizobium</taxon>
    </lineage>
</organism>
<dbReference type="InterPro" id="IPR014710">
    <property type="entry name" value="RmlC-like_jellyroll"/>
</dbReference>
<comment type="caution">
    <text evidence="2">The sequence shown here is derived from an EMBL/GenBank/DDBJ whole genome shotgun (WGS) entry which is preliminary data.</text>
</comment>
<dbReference type="InterPro" id="IPR011051">
    <property type="entry name" value="RmlC_Cupin_sf"/>
</dbReference>
<evidence type="ECO:0000313" key="2">
    <source>
        <dbReference type="EMBL" id="EKJ94889.1"/>
    </source>
</evidence>
<reference evidence="2 3" key="1">
    <citation type="journal article" date="2013" name="Genome Announc.">
        <title>Genome Sequence of Rhizobium lupini HPC(L) Isolated from Saline Desert Soil, Kutch (Gujarat).</title>
        <authorList>
            <person name="Agarwal L."/>
            <person name="Purohit H.J."/>
        </authorList>
    </citation>
    <scope>NUCLEOTIDE SEQUENCE [LARGE SCALE GENOMIC DNA]</scope>
    <source>
        <strain evidence="3">HPC(L)</strain>
    </source>
</reference>
<dbReference type="Gene3D" id="2.60.120.10">
    <property type="entry name" value="Jelly Rolls"/>
    <property type="match status" value="1"/>
</dbReference>
<evidence type="ECO:0000313" key="3">
    <source>
        <dbReference type="Proteomes" id="UP000017668"/>
    </source>
</evidence>
<evidence type="ECO:0008006" key="4">
    <source>
        <dbReference type="Google" id="ProtNLM"/>
    </source>
</evidence>
<accession>A0ABP2RRV6</accession>
<dbReference type="SUPFAM" id="SSF54593">
    <property type="entry name" value="Glyoxalase/Bleomycin resistance protein/Dihydroxybiphenyl dioxygenase"/>
    <property type="match status" value="1"/>
</dbReference>
<sequence length="254" mass="28626">MFSIRRHQEPNPGQSRTVRYEGCEYGSAVSIFVVNADPGRGPDLHVHPYAETWVVRKGEAEFTIGDQRARGFGRHRRRACQYPPPLRKYRHRPAGDHLHPSERDLSADLPVTPFHHEEKDNGQNDFLNLPVKDLTVSTPFYEAIGCVKSEEFSNEDASSMVWSETITFQLLRHDYYKTFTAKPIADARTTNGMLIALSRDSREEVDAMVGAAAKAGGQADVREPQDLGFIYLRTFADPDGHEFEPAYMDLSNAG</sequence>
<feature type="compositionally biased region" description="Basic and acidic residues" evidence="1">
    <location>
        <begin position="93"/>
        <end position="105"/>
    </location>
</feature>
<dbReference type="InterPro" id="IPR029068">
    <property type="entry name" value="Glyas_Bleomycin-R_OHBP_Dase"/>
</dbReference>
<dbReference type="Gene3D" id="3.10.180.10">
    <property type="entry name" value="2,3-Dihydroxybiphenyl 1,2-Dioxygenase, domain 1"/>
    <property type="match status" value="1"/>
</dbReference>
<feature type="region of interest" description="Disordered" evidence="1">
    <location>
        <begin position="85"/>
        <end position="105"/>
    </location>
</feature>
<dbReference type="PANTHER" id="PTHR36503">
    <property type="entry name" value="BLR2520 PROTEIN"/>
    <property type="match status" value="1"/>
</dbReference>
<gene>
    <name evidence="2" type="ORF">C241_16488</name>
</gene>
<dbReference type="Proteomes" id="UP000017668">
    <property type="component" value="Unassembled WGS sequence"/>
</dbReference>
<dbReference type="PANTHER" id="PTHR36503:SF2">
    <property type="entry name" value="BLR2408 PROTEIN"/>
    <property type="match status" value="1"/>
</dbReference>
<dbReference type="EMBL" id="AMQQ01000023">
    <property type="protein sequence ID" value="EKJ94889.1"/>
    <property type="molecule type" value="Genomic_DNA"/>
</dbReference>
<name>A0ABP2RRV6_RHILU</name>
<evidence type="ECO:0000256" key="1">
    <source>
        <dbReference type="SAM" id="MobiDB-lite"/>
    </source>
</evidence>
<keyword evidence="3" id="KW-1185">Reference proteome</keyword>
<proteinExistence type="predicted"/>
<protein>
    <recommendedName>
        <fullName evidence="4">Glyoxalase/bleomycin resistance protein/dioxygenase</fullName>
    </recommendedName>
</protein>
<dbReference type="SUPFAM" id="SSF51182">
    <property type="entry name" value="RmlC-like cupins"/>
    <property type="match status" value="1"/>
</dbReference>